<proteinExistence type="inferred from homology"/>
<organism evidence="3 4">
    <name type="scientific">Blastochloris viridis</name>
    <name type="common">Rhodopseudomonas viridis</name>
    <dbReference type="NCBI Taxonomy" id="1079"/>
    <lineage>
        <taxon>Bacteria</taxon>
        <taxon>Pseudomonadati</taxon>
        <taxon>Pseudomonadota</taxon>
        <taxon>Alphaproteobacteria</taxon>
        <taxon>Hyphomicrobiales</taxon>
        <taxon>Blastochloridaceae</taxon>
        <taxon>Blastochloris</taxon>
    </lineage>
</organism>
<evidence type="ECO:0000256" key="1">
    <source>
        <dbReference type="RuleBase" id="RU003495"/>
    </source>
</evidence>
<dbReference type="Pfam" id="PF03330">
    <property type="entry name" value="DPBB_1"/>
    <property type="match status" value="1"/>
</dbReference>
<dbReference type="Gene3D" id="2.40.40.10">
    <property type="entry name" value="RlpA-like domain"/>
    <property type="match status" value="1"/>
</dbReference>
<evidence type="ECO:0000259" key="2">
    <source>
        <dbReference type="Pfam" id="PF03330"/>
    </source>
</evidence>
<accession>A0A0P0JMY7</accession>
<dbReference type="PANTHER" id="PTHR34183:SF8">
    <property type="entry name" value="ENDOLYTIC PEPTIDOGLYCAN TRANSGLYCOSYLASE RLPA-RELATED"/>
    <property type="match status" value="1"/>
</dbReference>
<dbReference type="PANTHER" id="PTHR34183">
    <property type="entry name" value="ENDOLYTIC PEPTIDOGLYCAN TRANSGLYCOSYLASE RLPA"/>
    <property type="match status" value="1"/>
</dbReference>
<sequence length="67" mass="7476">MTAAHRSLPFGAQVRVTNLRNGRAVVVRINNRGPFIRGRIIDLSYGAARELGFVDRGVTQVRIERLS</sequence>
<evidence type="ECO:0000313" key="3">
    <source>
        <dbReference type="EMBL" id="CUU42737.1"/>
    </source>
</evidence>
<dbReference type="EMBL" id="LN907867">
    <property type="protein sequence ID" value="CUU42737.1"/>
    <property type="molecule type" value="Genomic_DNA"/>
</dbReference>
<dbReference type="CDD" id="cd22268">
    <property type="entry name" value="DPBB_RlpA-like"/>
    <property type="match status" value="1"/>
</dbReference>
<dbReference type="Proteomes" id="UP000065734">
    <property type="component" value="Chromosome I"/>
</dbReference>
<dbReference type="AlphaFoldDB" id="A0A0P0JMY7"/>
<dbReference type="KEGG" id="bvr:BVIR_2305"/>
<evidence type="ECO:0000313" key="4">
    <source>
        <dbReference type="Proteomes" id="UP000065734"/>
    </source>
</evidence>
<dbReference type="InterPro" id="IPR036908">
    <property type="entry name" value="RlpA-like_sf"/>
</dbReference>
<dbReference type="PATRIC" id="fig|1079.6.peg.2402"/>
<name>A0A0P0JMY7_BLAVI</name>
<feature type="domain" description="RlpA-like protein double-psi beta-barrel" evidence="2">
    <location>
        <begin position="1"/>
        <end position="63"/>
    </location>
</feature>
<protein>
    <submittedName>
        <fullName evidence="3">RlpA-like protein</fullName>
    </submittedName>
</protein>
<dbReference type="InterPro" id="IPR009009">
    <property type="entry name" value="RlpA-like_DPBB"/>
</dbReference>
<gene>
    <name evidence="3" type="ORF">BVIRIDIS_17510</name>
</gene>
<keyword evidence="4" id="KW-1185">Reference proteome</keyword>
<dbReference type="NCBIfam" id="TIGR00413">
    <property type="entry name" value="rlpA"/>
    <property type="match status" value="1"/>
</dbReference>
<reference evidence="4" key="1">
    <citation type="journal article" date="2016" name="Genome Announc.">
        <title>Revised genome sequence of the purple photosynthetic bacterium Blastochloris viridis.</title>
        <authorList>
            <person name="Liu L.N."/>
            <person name="Faulkner M."/>
            <person name="Liu X."/>
            <person name="Huang F."/>
            <person name="Darby A.C."/>
            <person name="Hall N."/>
        </authorList>
    </citation>
    <scope>NUCLEOTIDE SEQUENCE [LARGE SCALE GENOMIC DNA]</scope>
    <source>
        <strain evidence="4">ATCC 19567 / DSM 133 / F</strain>
    </source>
</reference>
<comment type="similarity">
    <text evidence="1">Belongs to the RlpA family.</text>
</comment>
<dbReference type="InterPro" id="IPR012997">
    <property type="entry name" value="RplA"/>
</dbReference>
<dbReference type="SUPFAM" id="SSF50685">
    <property type="entry name" value="Barwin-like endoglucanases"/>
    <property type="match status" value="1"/>
</dbReference>
<dbReference type="STRING" id="1079.BVIR_2305"/>